<dbReference type="Gene3D" id="1.10.10.60">
    <property type="entry name" value="Homeodomain-like"/>
    <property type="match status" value="1"/>
</dbReference>
<feature type="region of interest" description="Disordered" evidence="1">
    <location>
        <begin position="1"/>
        <end position="64"/>
    </location>
</feature>
<feature type="compositionally biased region" description="Basic residues" evidence="1">
    <location>
        <begin position="18"/>
        <end position="34"/>
    </location>
</feature>
<proteinExistence type="predicted"/>
<feature type="domain" description="SANT" evidence="2">
    <location>
        <begin position="170"/>
        <end position="221"/>
    </location>
</feature>
<sequence>MGSLDAGAIQDDQDKVEKAKKKRKLIHGSGPRKRRAEEENPKKLKKSLKEVESQLPEPAQMTMRDIIRRAEAIERKKMKEDAAKKALNGSGTAPVPNVQGRKGSGLPVSEEASVSSVMTPQVQIVDGRIVINQESLVIGAQASTRVDTETYRRVEENASKLNYHSYSNRGPSERWRTEDTELFYKALEQFGTDFELIQQLFPGRTRRQVKAKFKNEEKLHAVRLADALAHKAQDQSHHYRAIIDMLKPEGGAERDDDELLANFEPPLKAGQEAVADENGGAGEPVTKVKAGTPSKVIDNDVSSLLTEVLVTEKAEAESEVKEKAEADSEAKEKAEAKSEVKDKNKAEEQAKTVPDKSPPPRQSEVEPVLTVVSQKDSTIASQPVETVSIDPQKEAPSAPVPSRNPLLAYSKSTQSSNPLLRYTAKRTPLSSYQK</sequence>
<dbReference type="Proteomes" id="UP001497512">
    <property type="component" value="Chromosome 3"/>
</dbReference>
<dbReference type="InterPro" id="IPR039467">
    <property type="entry name" value="TFIIIB_B''_Myb"/>
</dbReference>
<dbReference type="InterPro" id="IPR017884">
    <property type="entry name" value="SANT_dom"/>
</dbReference>
<protein>
    <recommendedName>
        <fullName evidence="2">SANT domain-containing protein</fullName>
    </recommendedName>
</protein>
<dbReference type="CDD" id="cd00167">
    <property type="entry name" value="SANT"/>
    <property type="match status" value="1"/>
</dbReference>
<keyword evidence="4" id="KW-1185">Reference proteome</keyword>
<accession>A0ABP0UC24</accession>
<gene>
    <name evidence="3" type="ORF">CSSPTR1EN2_LOCUS14021</name>
</gene>
<dbReference type="SUPFAM" id="SSF46689">
    <property type="entry name" value="Homeodomain-like"/>
    <property type="match status" value="1"/>
</dbReference>
<dbReference type="InterPro" id="IPR009057">
    <property type="entry name" value="Homeodomain-like_sf"/>
</dbReference>
<feature type="region of interest" description="Disordered" evidence="1">
    <location>
        <begin position="313"/>
        <end position="434"/>
    </location>
</feature>
<feature type="compositionally biased region" description="Basic and acidic residues" evidence="1">
    <location>
        <begin position="35"/>
        <end position="52"/>
    </location>
</feature>
<dbReference type="PROSITE" id="PS51293">
    <property type="entry name" value="SANT"/>
    <property type="match status" value="1"/>
</dbReference>
<feature type="compositionally biased region" description="Basic and acidic residues" evidence="1">
    <location>
        <begin position="313"/>
        <end position="354"/>
    </location>
</feature>
<dbReference type="PANTHER" id="PTHR22929">
    <property type="entry name" value="RNA POLYMERASE III TRANSCRIPTION INITIATION FACTOR B"/>
    <property type="match status" value="1"/>
</dbReference>
<evidence type="ECO:0000256" key="1">
    <source>
        <dbReference type="SAM" id="MobiDB-lite"/>
    </source>
</evidence>
<dbReference type="EMBL" id="OZ019895">
    <property type="protein sequence ID" value="CAK9218511.1"/>
    <property type="molecule type" value="Genomic_DNA"/>
</dbReference>
<dbReference type="SMART" id="SM00717">
    <property type="entry name" value="SANT"/>
    <property type="match status" value="1"/>
</dbReference>
<feature type="compositionally biased region" description="Polar residues" evidence="1">
    <location>
        <begin position="371"/>
        <end position="385"/>
    </location>
</feature>
<name>A0ABP0UC24_9BRYO</name>
<dbReference type="PANTHER" id="PTHR22929:SF0">
    <property type="entry name" value="TRANSCRIPTION FACTOR TFIIIB COMPONENT B'' HOMOLOG"/>
    <property type="match status" value="1"/>
</dbReference>
<evidence type="ECO:0000259" key="2">
    <source>
        <dbReference type="PROSITE" id="PS51293"/>
    </source>
</evidence>
<organism evidence="3 4">
    <name type="scientific">Sphagnum troendelagicum</name>
    <dbReference type="NCBI Taxonomy" id="128251"/>
    <lineage>
        <taxon>Eukaryota</taxon>
        <taxon>Viridiplantae</taxon>
        <taxon>Streptophyta</taxon>
        <taxon>Embryophyta</taxon>
        <taxon>Bryophyta</taxon>
        <taxon>Sphagnophytina</taxon>
        <taxon>Sphagnopsida</taxon>
        <taxon>Sphagnales</taxon>
        <taxon>Sphagnaceae</taxon>
        <taxon>Sphagnum</taxon>
    </lineage>
</organism>
<dbReference type="Pfam" id="PF15963">
    <property type="entry name" value="Myb_DNA-bind_7"/>
    <property type="match status" value="1"/>
</dbReference>
<evidence type="ECO:0000313" key="3">
    <source>
        <dbReference type="EMBL" id="CAK9218511.1"/>
    </source>
</evidence>
<reference evidence="3" key="1">
    <citation type="submission" date="2024-02" db="EMBL/GenBank/DDBJ databases">
        <authorList>
            <consortium name="ELIXIR-Norway"/>
            <consortium name="Elixir Norway"/>
        </authorList>
    </citation>
    <scope>NUCLEOTIDE SEQUENCE</scope>
</reference>
<evidence type="ECO:0000313" key="4">
    <source>
        <dbReference type="Proteomes" id="UP001497512"/>
    </source>
</evidence>
<feature type="region of interest" description="Disordered" evidence="1">
    <location>
        <begin position="79"/>
        <end position="112"/>
    </location>
</feature>
<dbReference type="InterPro" id="IPR001005">
    <property type="entry name" value="SANT/Myb"/>
</dbReference>